<name>A0A2G5FA66_AQUCA</name>
<accession>A0A2G5FA66</accession>
<dbReference type="GO" id="GO:0003676">
    <property type="term" value="F:nucleic acid binding"/>
    <property type="evidence" value="ECO:0007669"/>
    <property type="project" value="InterPro"/>
</dbReference>
<reference evidence="3 4" key="1">
    <citation type="submission" date="2017-09" db="EMBL/GenBank/DDBJ databases">
        <title>WGS assembly of Aquilegia coerulea Goldsmith.</title>
        <authorList>
            <person name="Hodges S."/>
            <person name="Kramer E."/>
            <person name="Nordborg M."/>
            <person name="Tomkins J."/>
            <person name="Borevitz J."/>
            <person name="Derieg N."/>
            <person name="Yan J."/>
            <person name="Mihaltcheva S."/>
            <person name="Hayes R.D."/>
            <person name="Rokhsar D."/>
        </authorList>
    </citation>
    <scope>NUCLEOTIDE SEQUENCE [LARGE SCALE GENOMIC DNA]</scope>
    <source>
        <strain evidence="4">cv. Goldsmith</strain>
    </source>
</reference>
<dbReference type="InParanoid" id="A0A2G5FA66"/>
<evidence type="ECO:0000256" key="1">
    <source>
        <dbReference type="SAM" id="MobiDB-lite"/>
    </source>
</evidence>
<dbReference type="AlphaFoldDB" id="A0A2G5FA66"/>
<dbReference type="Proteomes" id="UP000230069">
    <property type="component" value="Unassembled WGS sequence"/>
</dbReference>
<keyword evidence="4" id="KW-1185">Reference proteome</keyword>
<dbReference type="OrthoDB" id="1906820at2759"/>
<dbReference type="SUPFAM" id="SSF53098">
    <property type="entry name" value="Ribonuclease H-like"/>
    <property type="match status" value="1"/>
</dbReference>
<dbReference type="Gene3D" id="3.30.420.10">
    <property type="entry name" value="Ribonuclease H-like superfamily/Ribonuclease H"/>
    <property type="match status" value="1"/>
</dbReference>
<dbReference type="PANTHER" id="PTHR47723">
    <property type="entry name" value="OS05G0353850 PROTEIN"/>
    <property type="match status" value="1"/>
</dbReference>
<evidence type="ECO:0000259" key="2">
    <source>
        <dbReference type="Pfam" id="PF13456"/>
    </source>
</evidence>
<dbReference type="InterPro" id="IPR012337">
    <property type="entry name" value="RNaseH-like_sf"/>
</dbReference>
<proteinExistence type="predicted"/>
<feature type="domain" description="RNase H type-1" evidence="2">
    <location>
        <begin position="179"/>
        <end position="299"/>
    </location>
</feature>
<evidence type="ECO:0000313" key="4">
    <source>
        <dbReference type="Proteomes" id="UP000230069"/>
    </source>
</evidence>
<dbReference type="InterPro" id="IPR044730">
    <property type="entry name" value="RNase_H-like_dom_plant"/>
</dbReference>
<dbReference type="InterPro" id="IPR053151">
    <property type="entry name" value="RNase_H-like"/>
</dbReference>
<dbReference type="EMBL" id="KZ305018">
    <property type="protein sequence ID" value="PIA64888.1"/>
    <property type="molecule type" value="Genomic_DNA"/>
</dbReference>
<dbReference type="CDD" id="cd06222">
    <property type="entry name" value="RNase_H_like"/>
    <property type="match status" value="1"/>
</dbReference>
<dbReference type="GO" id="GO:0004523">
    <property type="term" value="F:RNA-DNA hybrid ribonuclease activity"/>
    <property type="evidence" value="ECO:0007669"/>
    <property type="project" value="InterPro"/>
</dbReference>
<feature type="compositionally biased region" description="Low complexity" evidence="1">
    <location>
        <begin position="107"/>
        <end position="119"/>
    </location>
</feature>
<protein>
    <recommendedName>
        <fullName evidence="2">RNase H type-1 domain-containing protein</fullName>
    </recommendedName>
</protein>
<dbReference type="PANTHER" id="PTHR47723:SF19">
    <property type="entry name" value="POLYNUCLEOTIDYL TRANSFERASE, RIBONUCLEASE H-LIKE SUPERFAMILY PROTEIN"/>
    <property type="match status" value="1"/>
</dbReference>
<organism evidence="3 4">
    <name type="scientific">Aquilegia coerulea</name>
    <name type="common">Rocky mountain columbine</name>
    <dbReference type="NCBI Taxonomy" id="218851"/>
    <lineage>
        <taxon>Eukaryota</taxon>
        <taxon>Viridiplantae</taxon>
        <taxon>Streptophyta</taxon>
        <taxon>Embryophyta</taxon>
        <taxon>Tracheophyta</taxon>
        <taxon>Spermatophyta</taxon>
        <taxon>Magnoliopsida</taxon>
        <taxon>Ranunculales</taxon>
        <taxon>Ranunculaceae</taxon>
        <taxon>Thalictroideae</taxon>
        <taxon>Aquilegia</taxon>
    </lineage>
</organism>
<sequence>MNVHKQGIARDDFNVPHGLTNAKENDRCENTVSKMRRLKEQMDQAISCRYQQDYSYGNRFLGMPWERRVSSPPSPCRRYSPYVIPQTHCRHNPLPPLLPYPPPPPHQQQIQQQQPSSPLNTFPSQKSLFINPSVDSFQYPTSPLSYEFEGPYDNINPSIPPTAKYYKWSKPLGPFSTLNTDGSVAKRRSGIGGIIRNSDGVPLLAFADRCPEMPIYAVELWAIRRGLQLALSSGVKYLNVDTDSTDAVKWIFSLTSKCPLLVRKCISDIHVLLNCFVSWHVKHVYRETNSAADFLSKFAENAELILHPYHFPPQLQHIVDEDAKGHLYLRLKFSATNNCKNLTTQCGSSTSLPADSAIQAAPVITGQLQSPVSRVLLMPDYNVSAEAMNVRKQGIARDDFSVTHGFTNAEENDGCENACWKQFEQILSEI</sequence>
<evidence type="ECO:0000313" key="3">
    <source>
        <dbReference type="EMBL" id="PIA64888.1"/>
    </source>
</evidence>
<dbReference type="Pfam" id="PF13456">
    <property type="entry name" value="RVT_3"/>
    <property type="match status" value="1"/>
</dbReference>
<dbReference type="InterPro" id="IPR036397">
    <property type="entry name" value="RNaseH_sf"/>
</dbReference>
<dbReference type="InterPro" id="IPR002156">
    <property type="entry name" value="RNaseH_domain"/>
</dbReference>
<gene>
    <name evidence="3" type="ORF">AQUCO_00100397v1</name>
</gene>
<feature type="region of interest" description="Disordered" evidence="1">
    <location>
        <begin position="99"/>
        <end position="119"/>
    </location>
</feature>